<comment type="caution">
    <text evidence="3">The sequence shown here is derived from an EMBL/GenBank/DDBJ whole genome shotgun (WGS) entry which is preliminary data.</text>
</comment>
<feature type="domain" description="FAR1" evidence="2">
    <location>
        <begin position="221"/>
        <end position="310"/>
    </location>
</feature>
<sequence length="340" mass="38496">MQSARYGDGIGCRGHRHCPEDRRGEGRGGGVTQTTAKAFRTVQLTTRRRIGLRNVTVIADTALVTSPVRGDQPPVAWSYALRRTSFVRHAKPISIGFSSLWSALARAAILHQSILEMLLFVAILRARNVVDVGGRQRERHRQLCNHFELGSNVSVFSVSDQSTEGYTICVNGISSEDDDQVEVVTDVIESENDDMELSHVVRVLFDHTAICDERIPSRAHKFYENYAKKVGFVIKVWNTNFDKSRKELKISINQSIHCNQKGYHEYQVKAASQTNKITATRCKAKMYVMFDREKGNWMLSMLESRHSHPCSAKKSVHYHVYKELTMHAKCVIKDNDEAGI</sequence>
<proteinExistence type="predicted"/>
<dbReference type="Pfam" id="PF03101">
    <property type="entry name" value="FAR1"/>
    <property type="match status" value="1"/>
</dbReference>
<organism evidence="3 4">
    <name type="scientific">Arachis hypogaea</name>
    <name type="common">Peanut</name>
    <dbReference type="NCBI Taxonomy" id="3818"/>
    <lineage>
        <taxon>Eukaryota</taxon>
        <taxon>Viridiplantae</taxon>
        <taxon>Streptophyta</taxon>
        <taxon>Embryophyta</taxon>
        <taxon>Tracheophyta</taxon>
        <taxon>Spermatophyta</taxon>
        <taxon>Magnoliopsida</taxon>
        <taxon>eudicotyledons</taxon>
        <taxon>Gunneridae</taxon>
        <taxon>Pentapetalae</taxon>
        <taxon>rosids</taxon>
        <taxon>fabids</taxon>
        <taxon>Fabales</taxon>
        <taxon>Fabaceae</taxon>
        <taxon>Papilionoideae</taxon>
        <taxon>50 kb inversion clade</taxon>
        <taxon>dalbergioids sensu lato</taxon>
        <taxon>Dalbergieae</taxon>
        <taxon>Pterocarpus clade</taxon>
        <taxon>Arachis</taxon>
    </lineage>
</organism>
<protein>
    <recommendedName>
        <fullName evidence="2">FAR1 domain-containing protein</fullName>
    </recommendedName>
</protein>
<name>A0A445C126_ARAHY</name>
<dbReference type="Proteomes" id="UP000289738">
    <property type="component" value="Chromosome A08"/>
</dbReference>
<evidence type="ECO:0000313" key="4">
    <source>
        <dbReference type="Proteomes" id="UP000289738"/>
    </source>
</evidence>
<keyword evidence="4" id="KW-1185">Reference proteome</keyword>
<dbReference type="EMBL" id="SDMP01000008">
    <property type="protein sequence ID" value="RYR44621.1"/>
    <property type="molecule type" value="Genomic_DNA"/>
</dbReference>
<feature type="compositionally biased region" description="Basic and acidic residues" evidence="1">
    <location>
        <begin position="17"/>
        <end position="26"/>
    </location>
</feature>
<reference evidence="3 4" key="1">
    <citation type="submission" date="2019-01" db="EMBL/GenBank/DDBJ databases">
        <title>Sequencing of cultivated peanut Arachis hypogaea provides insights into genome evolution and oil improvement.</title>
        <authorList>
            <person name="Chen X."/>
        </authorList>
    </citation>
    <scope>NUCLEOTIDE SEQUENCE [LARGE SCALE GENOMIC DNA]</scope>
    <source>
        <strain evidence="4">cv. Fuhuasheng</strain>
        <tissue evidence="3">Leaves</tissue>
    </source>
</reference>
<gene>
    <name evidence="3" type="ORF">Ahy_A08g040923</name>
</gene>
<evidence type="ECO:0000256" key="1">
    <source>
        <dbReference type="SAM" id="MobiDB-lite"/>
    </source>
</evidence>
<evidence type="ECO:0000259" key="2">
    <source>
        <dbReference type="Pfam" id="PF03101"/>
    </source>
</evidence>
<dbReference type="AlphaFoldDB" id="A0A445C126"/>
<evidence type="ECO:0000313" key="3">
    <source>
        <dbReference type="EMBL" id="RYR44621.1"/>
    </source>
</evidence>
<dbReference type="PANTHER" id="PTHR46328">
    <property type="entry name" value="FAR-RED IMPAIRED RESPONSIVE (FAR1) FAMILY PROTEIN-RELATED"/>
    <property type="match status" value="1"/>
</dbReference>
<accession>A0A445C126</accession>
<dbReference type="InterPro" id="IPR004330">
    <property type="entry name" value="FAR1_DNA_bnd_dom"/>
</dbReference>
<feature type="region of interest" description="Disordered" evidence="1">
    <location>
        <begin position="1"/>
        <end position="32"/>
    </location>
</feature>